<evidence type="ECO:0000256" key="7">
    <source>
        <dbReference type="ARBA" id="ARBA00049929"/>
    </source>
</evidence>
<dbReference type="FunFam" id="1.10.240.10:FF:000002">
    <property type="entry name" value="Tryptophan--tRNA ligase"/>
    <property type="match status" value="1"/>
</dbReference>
<organism evidence="10 11">
    <name type="scientific">Komagataeibacter europaeus NBRC 3261</name>
    <dbReference type="NCBI Taxonomy" id="1234669"/>
    <lineage>
        <taxon>Bacteria</taxon>
        <taxon>Pseudomonadati</taxon>
        <taxon>Pseudomonadota</taxon>
        <taxon>Alphaproteobacteria</taxon>
        <taxon>Acetobacterales</taxon>
        <taxon>Acetobacteraceae</taxon>
        <taxon>Komagataeibacter</taxon>
    </lineage>
</organism>
<evidence type="ECO:0000256" key="1">
    <source>
        <dbReference type="ARBA" id="ARBA00005594"/>
    </source>
</evidence>
<dbReference type="EMBL" id="BANI01000085">
    <property type="protein sequence ID" value="GAN96712.1"/>
    <property type="molecule type" value="Genomic_DNA"/>
</dbReference>
<dbReference type="SUPFAM" id="SSF52374">
    <property type="entry name" value="Nucleotidylyl transferase"/>
    <property type="match status" value="1"/>
</dbReference>
<evidence type="ECO:0000256" key="4">
    <source>
        <dbReference type="ARBA" id="ARBA00022840"/>
    </source>
</evidence>
<evidence type="ECO:0000256" key="9">
    <source>
        <dbReference type="RuleBase" id="RU363036"/>
    </source>
</evidence>
<feature type="binding site" evidence="8">
    <location>
        <begin position="9"/>
        <end position="11"/>
    </location>
    <ligand>
        <name>ATP</name>
        <dbReference type="ChEBI" id="CHEBI:30616"/>
    </ligand>
</feature>
<comment type="subcellular location">
    <subcellularLocation>
        <location evidence="8">Cytoplasm</location>
    </subcellularLocation>
</comment>
<dbReference type="InterPro" id="IPR050203">
    <property type="entry name" value="Trp-tRNA_synthetase"/>
</dbReference>
<dbReference type="GO" id="GO:0005524">
    <property type="term" value="F:ATP binding"/>
    <property type="evidence" value="ECO:0007669"/>
    <property type="project" value="UniProtKB-UniRule"/>
</dbReference>
<dbReference type="GO" id="GO:0004830">
    <property type="term" value="F:tryptophan-tRNA ligase activity"/>
    <property type="evidence" value="ECO:0007669"/>
    <property type="project" value="UniProtKB-UniRule"/>
</dbReference>
<dbReference type="InterPro" id="IPR002306">
    <property type="entry name" value="Trp-tRNA-ligase"/>
</dbReference>
<comment type="caution">
    <text evidence="10">The sequence shown here is derived from an EMBL/GenBank/DDBJ whole genome shotgun (WGS) entry which is preliminary data.</text>
</comment>
<dbReference type="HAMAP" id="MF_00140_B">
    <property type="entry name" value="Trp_tRNA_synth_B"/>
    <property type="match status" value="1"/>
</dbReference>
<dbReference type="GO" id="GO:0006436">
    <property type="term" value="P:tryptophanyl-tRNA aminoacylation"/>
    <property type="evidence" value="ECO:0007669"/>
    <property type="project" value="UniProtKB-UniRule"/>
</dbReference>
<sequence length="331" mass="36430">MQRLFSGIQPTGIPQLGNYLGAIRNWVALQRDHECIFCLVDMHAITTWQDPAVLRQQTLAQTAVLLASGIDVQKHILFNQSAVSAHARLGWIFNCVARIGWLNRMTQFKDKAGKDREKHSAGLYVYPDLMAADIMAYKATVVPVGDDQKQHLELTNDIAQKFNHDYGTEFFPQVEALIPPQGARVMSLRDGTKKMSKSDPSAQSRIEMTDDADTIASKIKRAKTDSEPLPSEESGLENRPEARNLVTIYATLSGRTVADVLAQFGGQGFGPFKTALTDVVVAAIAPIAEETGRLLKEPGFLCDTLRKGAHRARTIAEPIVSEAETLIGFLK</sequence>
<dbReference type="Proteomes" id="UP000032675">
    <property type="component" value="Unassembled WGS sequence"/>
</dbReference>
<dbReference type="RefSeq" id="WP_048851443.1">
    <property type="nucleotide sequence ID" value="NZ_BANI01000085.1"/>
</dbReference>
<dbReference type="GO" id="GO:0005829">
    <property type="term" value="C:cytosol"/>
    <property type="evidence" value="ECO:0007669"/>
    <property type="project" value="TreeGrafter"/>
</dbReference>
<accession>A0A0D6PZJ3</accession>
<protein>
    <recommendedName>
        <fullName evidence="8">Tryptophan--tRNA ligase</fullName>
        <ecNumber evidence="8">6.1.1.2</ecNumber>
    </recommendedName>
    <alternativeName>
        <fullName evidence="8">Tryptophanyl-tRNA synthetase</fullName>
        <shortName evidence="8">TrpRS</shortName>
    </alternativeName>
</protein>
<comment type="caution">
    <text evidence="8">Lacks conserved residue(s) required for the propagation of feature annotation.</text>
</comment>
<dbReference type="Pfam" id="PF00579">
    <property type="entry name" value="tRNA-synt_1b"/>
    <property type="match status" value="1"/>
</dbReference>
<evidence type="ECO:0000256" key="3">
    <source>
        <dbReference type="ARBA" id="ARBA00022741"/>
    </source>
</evidence>
<dbReference type="InterPro" id="IPR002305">
    <property type="entry name" value="aa-tRNA-synth_Ic"/>
</dbReference>
<gene>
    <name evidence="8" type="primary">trpS</name>
    <name evidence="10" type="ORF">Geu3261_0092_016</name>
</gene>
<keyword evidence="4 8" id="KW-0067">ATP-binding</keyword>
<keyword evidence="6 8" id="KW-0030">Aminoacyl-tRNA synthetase</keyword>
<evidence type="ECO:0000256" key="6">
    <source>
        <dbReference type="ARBA" id="ARBA00023146"/>
    </source>
</evidence>
<evidence type="ECO:0000256" key="2">
    <source>
        <dbReference type="ARBA" id="ARBA00022598"/>
    </source>
</evidence>
<proteinExistence type="inferred from homology"/>
<evidence type="ECO:0000313" key="10">
    <source>
        <dbReference type="EMBL" id="GAN96712.1"/>
    </source>
</evidence>
<feature type="binding site" evidence="8">
    <location>
        <position position="185"/>
    </location>
    <ligand>
        <name>ATP</name>
        <dbReference type="ChEBI" id="CHEBI:30616"/>
    </ligand>
</feature>
<keyword evidence="3 8" id="KW-0547">Nucleotide-binding</keyword>
<dbReference type="AlphaFoldDB" id="A0A0D6PZJ3"/>
<comment type="similarity">
    <text evidence="1 8 9">Belongs to the class-I aminoacyl-tRNA synthetase family.</text>
</comment>
<evidence type="ECO:0000256" key="8">
    <source>
        <dbReference type="HAMAP-Rule" id="MF_00140"/>
    </source>
</evidence>
<comment type="catalytic activity">
    <reaction evidence="7 8">
        <text>tRNA(Trp) + L-tryptophan + ATP = L-tryptophyl-tRNA(Trp) + AMP + diphosphate + H(+)</text>
        <dbReference type="Rhea" id="RHEA:24080"/>
        <dbReference type="Rhea" id="RHEA-COMP:9671"/>
        <dbReference type="Rhea" id="RHEA-COMP:9705"/>
        <dbReference type="ChEBI" id="CHEBI:15378"/>
        <dbReference type="ChEBI" id="CHEBI:30616"/>
        <dbReference type="ChEBI" id="CHEBI:33019"/>
        <dbReference type="ChEBI" id="CHEBI:57912"/>
        <dbReference type="ChEBI" id="CHEBI:78442"/>
        <dbReference type="ChEBI" id="CHEBI:78535"/>
        <dbReference type="ChEBI" id="CHEBI:456215"/>
        <dbReference type="EC" id="6.1.1.2"/>
    </reaction>
</comment>
<feature type="binding site" evidence="8">
    <location>
        <position position="133"/>
    </location>
    <ligand>
        <name>L-tryptophan</name>
        <dbReference type="ChEBI" id="CHEBI:57912"/>
    </ligand>
</feature>
<feature type="binding site" evidence="8">
    <location>
        <begin position="194"/>
        <end position="198"/>
    </location>
    <ligand>
        <name>ATP</name>
        <dbReference type="ChEBI" id="CHEBI:30616"/>
    </ligand>
</feature>
<dbReference type="InterPro" id="IPR024109">
    <property type="entry name" value="Trp-tRNA-ligase_bac-type"/>
</dbReference>
<dbReference type="Gene3D" id="3.40.50.620">
    <property type="entry name" value="HUPs"/>
    <property type="match status" value="1"/>
</dbReference>
<evidence type="ECO:0000313" key="11">
    <source>
        <dbReference type="Proteomes" id="UP000032675"/>
    </source>
</evidence>
<dbReference type="NCBIfam" id="TIGR00233">
    <property type="entry name" value="trpS"/>
    <property type="match status" value="1"/>
</dbReference>
<feature type="short sequence motif" description="'KMSKS' region" evidence="8">
    <location>
        <begin position="194"/>
        <end position="198"/>
    </location>
</feature>
<dbReference type="InterPro" id="IPR014729">
    <property type="entry name" value="Rossmann-like_a/b/a_fold"/>
</dbReference>
<evidence type="ECO:0000256" key="5">
    <source>
        <dbReference type="ARBA" id="ARBA00022917"/>
    </source>
</evidence>
<comment type="function">
    <text evidence="8">Catalyzes the attachment of tryptophan to tRNA(Trp).</text>
</comment>
<dbReference type="PANTHER" id="PTHR43766:SF1">
    <property type="entry name" value="TRYPTOPHAN--TRNA LIGASE, MITOCHONDRIAL"/>
    <property type="match status" value="1"/>
</dbReference>
<reference evidence="10 11" key="1">
    <citation type="submission" date="2012-11" db="EMBL/GenBank/DDBJ databases">
        <title>Whole genome sequence of Gluconacetobacter europaeus NBRC3261.</title>
        <authorList>
            <person name="Azuma Y."/>
            <person name="Higashiura N."/>
            <person name="Hirakawa H."/>
            <person name="Matsushita K."/>
        </authorList>
    </citation>
    <scope>NUCLEOTIDE SEQUENCE [LARGE SCALE GENOMIC DNA]</scope>
    <source>
        <strain evidence="10 11">NBRC 3261</strain>
    </source>
</reference>
<dbReference type="PRINTS" id="PR01039">
    <property type="entry name" value="TRNASYNTHTRP"/>
</dbReference>
<keyword evidence="2 8" id="KW-0436">Ligase</keyword>
<dbReference type="PANTHER" id="PTHR43766">
    <property type="entry name" value="TRYPTOPHAN--TRNA LIGASE, MITOCHONDRIAL"/>
    <property type="match status" value="1"/>
</dbReference>
<keyword evidence="5 8" id="KW-0648">Protein biosynthesis</keyword>
<comment type="subunit">
    <text evidence="8">Homodimer.</text>
</comment>
<keyword evidence="8" id="KW-0963">Cytoplasm</keyword>
<name>A0A0D6PZJ3_KOMEU</name>
<dbReference type="EC" id="6.1.1.2" evidence="8"/>
<dbReference type="CDD" id="cd00806">
    <property type="entry name" value="TrpRS_core"/>
    <property type="match status" value="1"/>
</dbReference>
<feature type="binding site" evidence="8">
    <location>
        <begin position="145"/>
        <end position="147"/>
    </location>
    <ligand>
        <name>ATP</name>
        <dbReference type="ChEBI" id="CHEBI:30616"/>
    </ligand>
</feature>
<dbReference type="Gene3D" id="1.10.240.10">
    <property type="entry name" value="Tyrosyl-Transfer RNA Synthetase"/>
    <property type="match status" value="1"/>
</dbReference>
<feature type="binding site" evidence="8">
    <location>
        <begin position="17"/>
        <end position="18"/>
    </location>
    <ligand>
        <name>ATP</name>
        <dbReference type="ChEBI" id="CHEBI:30616"/>
    </ligand>
</feature>